<reference evidence="3 4" key="1">
    <citation type="submission" date="2015-06" db="EMBL/GenBank/DDBJ databases">
        <title>Draft genome assembly of filamentous brackish cyanobacterium Limnoraphis robusta strain CS-951.</title>
        <authorList>
            <person name="Willis A."/>
            <person name="Parks M."/>
            <person name="Burford M.A."/>
        </authorList>
    </citation>
    <scope>NUCLEOTIDE SEQUENCE [LARGE SCALE GENOMIC DNA]</scope>
    <source>
        <strain evidence="3 4">CS-951</strain>
    </source>
</reference>
<dbReference type="Proteomes" id="UP000033607">
    <property type="component" value="Unassembled WGS sequence"/>
</dbReference>
<feature type="domain" description="CNNM transmembrane" evidence="2">
    <location>
        <begin position="5"/>
        <end position="74"/>
    </location>
</feature>
<evidence type="ECO:0000256" key="1">
    <source>
        <dbReference type="PROSITE-ProRule" id="PRU01193"/>
    </source>
</evidence>
<comment type="caution">
    <text evidence="3">The sequence shown here is derived from an EMBL/GenBank/DDBJ whole genome shotgun (WGS) entry which is preliminary data.</text>
</comment>
<gene>
    <name evidence="3" type="ORF">WN50_13585</name>
</gene>
<keyword evidence="1" id="KW-1133">Transmembrane helix</keyword>
<dbReference type="Pfam" id="PF01595">
    <property type="entry name" value="CNNM"/>
    <property type="match status" value="1"/>
</dbReference>
<evidence type="ECO:0000313" key="3">
    <source>
        <dbReference type="EMBL" id="KKD37599.1"/>
    </source>
</evidence>
<dbReference type="PROSITE" id="PS51846">
    <property type="entry name" value="CNNM"/>
    <property type="match status" value="1"/>
</dbReference>
<protein>
    <recommendedName>
        <fullName evidence="2">CNNM transmembrane domain-containing protein</fullName>
    </recommendedName>
</protein>
<evidence type="ECO:0000313" key="4">
    <source>
        <dbReference type="Proteomes" id="UP000033607"/>
    </source>
</evidence>
<accession>A0A0F5YFD3</accession>
<keyword evidence="1" id="KW-0472">Membrane</keyword>
<dbReference type="EMBL" id="LATL02000014">
    <property type="protein sequence ID" value="KKD37599.1"/>
    <property type="molecule type" value="Genomic_DNA"/>
</dbReference>
<proteinExistence type="predicted"/>
<sequence length="74" mass="8140">MGIFKMFTVLGEILIVLLLVLINGVFAMCEIAIVSSRKARLQQLANTGNQKAHTALELANTPNRFLLLTQPKTT</sequence>
<name>A0A0F5YFD3_9CYAN</name>
<keyword evidence="1" id="KW-0812">Transmembrane</keyword>
<dbReference type="GO" id="GO:0016020">
    <property type="term" value="C:membrane"/>
    <property type="evidence" value="ECO:0007669"/>
    <property type="project" value="UniProtKB-UniRule"/>
</dbReference>
<organism evidence="3 4">
    <name type="scientific">Limnoraphis robusta CS-951</name>
    <dbReference type="NCBI Taxonomy" id="1637645"/>
    <lineage>
        <taxon>Bacteria</taxon>
        <taxon>Bacillati</taxon>
        <taxon>Cyanobacteriota</taxon>
        <taxon>Cyanophyceae</taxon>
        <taxon>Oscillatoriophycideae</taxon>
        <taxon>Oscillatoriales</taxon>
        <taxon>Sirenicapillariaceae</taxon>
        <taxon>Limnoraphis</taxon>
    </lineage>
</organism>
<dbReference type="InterPro" id="IPR002550">
    <property type="entry name" value="CNNM"/>
</dbReference>
<evidence type="ECO:0000259" key="2">
    <source>
        <dbReference type="PROSITE" id="PS51846"/>
    </source>
</evidence>
<dbReference type="AlphaFoldDB" id="A0A0F5YFD3"/>